<evidence type="ECO:0000256" key="7">
    <source>
        <dbReference type="ARBA" id="ARBA00022737"/>
    </source>
</evidence>
<keyword evidence="17" id="KW-0393">Immunoglobulin domain</keyword>
<evidence type="ECO:0000256" key="11">
    <source>
        <dbReference type="ARBA" id="ARBA00022989"/>
    </source>
</evidence>
<evidence type="ECO:0000256" key="13">
    <source>
        <dbReference type="ARBA" id="ARBA00023137"/>
    </source>
</evidence>
<feature type="domain" description="Ig-like" evidence="20">
    <location>
        <begin position="125"/>
        <end position="209"/>
    </location>
</feature>
<keyword evidence="6 19" id="KW-0732">Signal</keyword>
<dbReference type="GO" id="GO:0004714">
    <property type="term" value="F:transmembrane receptor protein tyrosine kinase activity"/>
    <property type="evidence" value="ECO:0007669"/>
    <property type="project" value="UniProtKB-EC"/>
</dbReference>
<feature type="transmembrane region" description="Helical" evidence="18">
    <location>
        <begin position="350"/>
        <end position="373"/>
    </location>
</feature>
<dbReference type="GO" id="GO:0005524">
    <property type="term" value="F:ATP binding"/>
    <property type="evidence" value="ECO:0007669"/>
    <property type="project" value="UniProtKB-KW"/>
</dbReference>
<evidence type="ECO:0000256" key="6">
    <source>
        <dbReference type="ARBA" id="ARBA00022729"/>
    </source>
</evidence>
<keyword evidence="22" id="KW-1185">Reference proteome</keyword>
<keyword evidence="7" id="KW-0677">Repeat</keyword>
<comment type="caution">
    <text evidence="21">The sequence shown here is derived from an EMBL/GenBank/DDBJ whole genome shotgun (WGS) entry which is preliminary data.</text>
</comment>
<keyword evidence="11 18" id="KW-1133">Transmembrane helix</keyword>
<evidence type="ECO:0000256" key="2">
    <source>
        <dbReference type="ARBA" id="ARBA00011902"/>
    </source>
</evidence>
<keyword evidence="9" id="KW-0418">Kinase</keyword>
<keyword evidence="14" id="KW-1015">Disulfide bond</keyword>
<feature type="chain" id="PRO_5041664641" description="receptor protein-tyrosine kinase" evidence="19">
    <location>
        <begin position="18"/>
        <end position="461"/>
    </location>
</feature>
<evidence type="ECO:0000256" key="8">
    <source>
        <dbReference type="ARBA" id="ARBA00022741"/>
    </source>
</evidence>
<dbReference type="InterPro" id="IPR003598">
    <property type="entry name" value="Ig_sub2"/>
</dbReference>
<dbReference type="Proteomes" id="UP001187531">
    <property type="component" value="Unassembled WGS sequence"/>
</dbReference>
<keyword evidence="3" id="KW-0597">Phosphoprotein</keyword>
<dbReference type="InterPro" id="IPR003599">
    <property type="entry name" value="Ig_sub"/>
</dbReference>
<evidence type="ECO:0000256" key="1">
    <source>
        <dbReference type="ARBA" id="ARBA00004167"/>
    </source>
</evidence>
<evidence type="ECO:0000313" key="21">
    <source>
        <dbReference type="EMBL" id="KAK2712656.1"/>
    </source>
</evidence>
<dbReference type="PROSITE" id="PS50835">
    <property type="entry name" value="IG_LIKE"/>
    <property type="match status" value="3"/>
</dbReference>
<dbReference type="InterPro" id="IPR052615">
    <property type="entry name" value="FGFRL"/>
</dbReference>
<dbReference type="PANTHER" id="PTHR19890">
    <property type="entry name" value="FIBROBLAST GROWTH FACTOR RECEPTOR"/>
    <property type="match status" value="1"/>
</dbReference>
<evidence type="ECO:0000256" key="4">
    <source>
        <dbReference type="ARBA" id="ARBA00022679"/>
    </source>
</evidence>
<evidence type="ECO:0000259" key="20">
    <source>
        <dbReference type="PROSITE" id="PS50835"/>
    </source>
</evidence>
<dbReference type="AlphaFoldDB" id="A0AA88HRP9"/>
<feature type="signal peptide" evidence="19">
    <location>
        <begin position="1"/>
        <end position="17"/>
    </location>
</feature>
<dbReference type="InterPro" id="IPR036179">
    <property type="entry name" value="Ig-like_dom_sf"/>
</dbReference>
<accession>A0AA88HRP9</accession>
<keyword evidence="5 18" id="KW-0812">Transmembrane</keyword>
<dbReference type="FunFam" id="2.60.40.10:FF:000020">
    <property type="entry name" value="Fibroblast growth factor receptor"/>
    <property type="match status" value="1"/>
</dbReference>
<dbReference type="PANTHER" id="PTHR19890:SF10">
    <property type="entry name" value="FIBROBLAST GROWTH FACTOR RECEPTOR-LIKE 1"/>
    <property type="match status" value="1"/>
</dbReference>
<feature type="domain" description="Ig-like" evidence="20">
    <location>
        <begin position="21"/>
        <end position="94"/>
    </location>
</feature>
<keyword evidence="13" id="KW-0829">Tyrosine-protein kinase</keyword>
<evidence type="ECO:0000256" key="10">
    <source>
        <dbReference type="ARBA" id="ARBA00022840"/>
    </source>
</evidence>
<gene>
    <name evidence="21" type="ORF">QYM36_011366</name>
</gene>
<dbReference type="Pfam" id="PF07679">
    <property type="entry name" value="I-set"/>
    <property type="match status" value="1"/>
</dbReference>
<proteinExistence type="predicted"/>
<dbReference type="Pfam" id="PF13927">
    <property type="entry name" value="Ig_3"/>
    <property type="match status" value="2"/>
</dbReference>
<evidence type="ECO:0000256" key="9">
    <source>
        <dbReference type="ARBA" id="ARBA00022777"/>
    </source>
</evidence>
<evidence type="ECO:0000256" key="17">
    <source>
        <dbReference type="ARBA" id="ARBA00023319"/>
    </source>
</evidence>
<keyword evidence="10" id="KW-0067">ATP-binding</keyword>
<keyword evidence="4" id="KW-0808">Transferase</keyword>
<evidence type="ECO:0000313" key="22">
    <source>
        <dbReference type="Proteomes" id="UP001187531"/>
    </source>
</evidence>
<keyword evidence="15" id="KW-0675">Receptor</keyword>
<dbReference type="SUPFAM" id="SSF48726">
    <property type="entry name" value="Immunoglobulin"/>
    <property type="match status" value="3"/>
</dbReference>
<dbReference type="SMART" id="SM00409">
    <property type="entry name" value="IG"/>
    <property type="match status" value="3"/>
</dbReference>
<evidence type="ECO:0000256" key="3">
    <source>
        <dbReference type="ARBA" id="ARBA00022553"/>
    </source>
</evidence>
<dbReference type="InterPro" id="IPR013783">
    <property type="entry name" value="Ig-like_fold"/>
</dbReference>
<organism evidence="21 22">
    <name type="scientific">Artemia franciscana</name>
    <name type="common">Brine shrimp</name>
    <name type="synonym">Artemia sanfranciscana</name>
    <dbReference type="NCBI Taxonomy" id="6661"/>
    <lineage>
        <taxon>Eukaryota</taxon>
        <taxon>Metazoa</taxon>
        <taxon>Ecdysozoa</taxon>
        <taxon>Arthropoda</taxon>
        <taxon>Crustacea</taxon>
        <taxon>Branchiopoda</taxon>
        <taxon>Anostraca</taxon>
        <taxon>Artemiidae</taxon>
        <taxon>Artemia</taxon>
    </lineage>
</organism>
<dbReference type="EC" id="2.7.10.1" evidence="2"/>
<name>A0AA88HRP9_ARTSF</name>
<keyword evidence="16" id="KW-0325">Glycoprotein</keyword>
<dbReference type="InterPro" id="IPR007110">
    <property type="entry name" value="Ig-like_dom"/>
</dbReference>
<evidence type="ECO:0000256" key="16">
    <source>
        <dbReference type="ARBA" id="ARBA00023180"/>
    </source>
</evidence>
<feature type="domain" description="Ig-like" evidence="20">
    <location>
        <begin position="226"/>
        <end position="334"/>
    </location>
</feature>
<dbReference type="GO" id="GO:0016020">
    <property type="term" value="C:membrane"/>
    <property type="evidence" value="ECO:0007669"/>
    <property type="project" value="UniProtKB-SubCell"/>
</dbReference>
<dbReference type="SMART" id="SM00408">
    <property type="entry name" value="IGc2"/>
    <property type="match status" value="3"/>
</dbReference>
<dbReference type="InterPro" id="IPR013098">
    <property type="entry name" value="Ig_I-set"/>
</dbReference>
<dbReference type="Gene3D" id="2.60.40.10">
    <property type="entry name" value="Immunoglobulins"/>
    <property type="match status" value="3"/>
</dbReference>
<evidence type="ECO:0000256" key="5">
    <source>
        <dbReference type="ARBA" id="ARBA00022692"/>
    </source>
</evidence>
<protein>
    <recommendedName>
        <fullName evidence="2">receptor protein-tyrosine kinase</fullName>
        <ecNumber evidence="2">2.7.10.1</ecNumber>
    </recommendedName>
</protein>
<evidence type="ECO:0000256" key="19">
    <source>
        <dbReference type="SAM" id="SignalP"/>
    </source>
</evidence>
<evidence type="ECO:0000256" key="15">
    <source>
        <dbReference type="ARBA" id="ARBA00023170"/>
    </source>
</evidence>
<evidence type="ECO:0000256" key="18">
    <source>
        <dbReference type="SAM" id="Phobius"/>
    </source>
</evidence>
<dbReference type="EMBL" id="JAVRJZ010000015">
    <property type="protein sequence ID" value="KAK2712656.1"/>
    <property type="molecule type" value="Genomic_DNA"/>
</dbReference>
<sequence>MFIRLGLLFSIMVLVLASEPPQLQLDAYQSQMITGLGLDVKLICPVKSRTGNLIVEWSKDGEVVQSDFHRIKIAGNMLRIKEARKDDGGRYKCTGVNGFGSESVFLDLIVLDEENSKKINLAFLPSTMSQPKYLTRNVGDYVKLPCEATGIPTPRTFWKKDGMMLLKTGMATDGITSLLFPRATVEDTGNYVCFAQNIHGSINTSYHLQILDSASSGRILKSTSADSVHFLNTTVQQGTIATLQCRVTSDVSPHIEWLKKVEAKEKLLYANQTISVGTEEFRVLKSDDVIRKEDGSYVNRLTITNVQDEDSGLYVCLGANTMGYSFKEAYLIVTPSESGYIRDGYRESSVGFLLSIILPLSVLVLLFIGAFIWMRFHVKRTKPILPVDPPGPLIDHKYETVAHHNPNRNKCDSLLVQDNRNVIVKPIQRTSDRHKHPSRNRRHCACYKNPSVKGYSMPEYL</sequence>
<dbReference type="FunFam" id="2.60.40.10:FF:000032">
    <property type="entry name" value="palladin isoform X1"/>
    <property type="match status" value="1"/>
</dbReference>
<keyword evidence="12 18" id="KW-0472">Membrane</keyword>
<evidence type="ECO:0000256" key="12">
    <source>
        <dbReference type="ARBA" id="ARBA00023136"/>
    </source>
</evidence>
<keyword evidence="8" id="KW-0547">Nucleotide-binding</keyword>
<evidence type="ECO:0000256" key="14">
    <source>
        <dbReference type="ARBA" id="ARBA00023157"/>
    </source>
</evidence>
<reference evidence="21" key="1">
    <citation type="submission" date="2023-07" db="EMBL/GenBank/DDBJ databases">
        <title>Chromosome-level genome assembly of Artemia franciscana.</title>
        <authorList>
            <person name="Jo E."/>
        </authorList>
    </citation>
    <scope>NUCLEOTIDE SEQUENCE</scope>
    <source>
        <tissue evidence="21">Whole body</tissue>
    </source>
</reference>
<comment type="subcellular location">
    <subcellularLocation>
        <location evidence="1">Membrane</location>
        <topology evidence="1">Single-pass membrane protein</topology>
    </subcellularLocation>
</comment>